<gene>
    <name evidence="1" type="ORF">K7432_016224</name>
</gene>
<protein>
    <recommendedName>
        <fullName evidence="3">Aminoglycoside phosphotransferase domain-containing protein</fullName>
    </recommendedName>
</protein>
<accession>A0ABR2WF20</accession>
<dbReference type="InterPro" id="IPR011009">
    <property type="entry name" value="Kinase-like_dom_sf"/>
</dbReference>
<proteinExistence type="predicted"/>
<evidence type="ECO:0000313" key="1">
    <source>
        <dbReference type="EMBL" id="KAK9760097.1"/>
    </source>
</evidence>
<organism evidence="1 2">
    <name type="scientific">Basidiobolus ranarum</name>
    <dbReference type="NCBI Taxonomy" id="34480"/>
    <lineage>
        <taxon>Eukaryota</taxon>
        <taxon>Fungi</taxon>
        <taxon>Fungi incertae sedis</taxon>
        <taxon>Zoopagomycota</taxon>
        <taxon>Entomophthoromycotina</taxon>
        <taxon>Basidiobolomycetes</taxon>
        <taxon>Basidiobolales</taxon>
        <taxon>Basidiobolaceae</taxon>
        <taxon>Basidiobolus</taxon>
    </lineage>
</organism>
<name>A0ABR2WF20_9FUNG</name>
<keyword evidence="2" id="KW-1185">Reference proteome</keyword>
<dbReference type="EMBL" id="JASJQH010002559">
    <property type="protein sequence ID" value="KAK9760097.1"/>
    <property type="molecule type" value="Genomic_DNA"/>
</dbReference>
<evidence type="ECO:0000313" key="2">
    <source>
        <dbReference type="Proteomes" id="UP001479436"/>
    </source>
</evidence>
<evidence type="ECO:0008006" key="3">
    <source>
        <dbReference type="Google" id="ProtNLM"/>
    </source>
</evidence>
<dbReference type="Gene3D" id="3.90.1200.10">
    <property type="match status" value="1"/>
</dbReference>
<reference evidence="1 2" key="1">
    <citation type="submission" date="2023-04" db="EMBL/GenBank/DDBJ databases">
        <title>Genome of Basidiobolus ranarum AG-B5.</title>
        <authorList>
            <person name="Stajich J.E."/>
            <person name="Carter-House D."/>
            <person name="Gryganskyi A."/>
        </authorList>
    </citation>
    <scope>NUCLEOTIDE SEQUENCE [LARGE SCALE GENOMIC DNA]</scope>
    <source>
        <strain evidence="1 2">AG-B5</strain>
    </source>
</reference>
<dbReference type="SUPFAM" id="SSF56112">
    <property type="entry name" value="Protein kinase-like (PK-like)"/>
    <property type="match status" value="1"/>
</dbReference>
<dbReference type="Proteomes" id="UP001479436">
    <property type="component" value="Unassembled WGS sequence"/>
</dbReference>
<comment type="caution">
    <text evidence="1">The sequence shown here is derived from an EMBL/GenBank/DDBJ whole genome shotgun (WGS) entry which is preliminary data.</text>
</comment>
<sequence>MAQIHLFGHKHWSQLYSFFNNLPSREVLLDAVYGRVEGILETAHVPDFVTIGQRAREFGQCLIDANSPNAKALTFGDFWTGSVFIDESIAGTKSSPYLSLIDWEFFGYSSPGVEIAHFAVNIFLMGHTSKSQLVKEAVWKFLEQFFQAYISSVKEVLDMEELFKHCCTHFGLEIIIEAASGNWCGADENGKFSQEARDIIEIGLQHLRMENPDELVMTKLVKF</sequence>